<protein>
    <submittedName>
        <fullName evidence="5">Threonine dehydratase</fullName>
    </submittedName>
</protein>
<dbReference type="AlphaFoldDB" id="A0A154IJ87"/>
<name>A0A154IJ87_RHILE</name>
<comment type="caution">
    <text evidence="5">The sequence shown here is derived from an EMBL/GenBank/DDBJ whole genome shotgun (WGS) entry which is preliminary data.</text>
</comment>
<dbReference type="SUPFAM" id="SSF53686">
    <property type="entry name" value="Tryptophan synthase beta subunit-like PLP-dependent enzymes"/>
    <property type="match status" value="1"/>
</dbReference>
<dbReference type="PANTHER" id="PTHR48078">
    <property type="entry name" value="THREONINE DEHYDRATASE, MITOCHONDRIAL-RELATED"/>
    <property type="match status" value="1"/>
</dbReference>
<evidence type="ECO:0000256" key="1">
    <source>
        <dbReference type="ARBA" id="ARBA00001933"/>
    </source>
</evidence>
<evidence type="ECO:0000256" key="2">
    <source>
        <dbReference type="ARBA" id="ARBA00022898"/>
    </source>
</evidence>
<dbReference type="Gene3D" id="3.40.50.1100">
    <property type="match status" value="2"/>
</dbReference>
<evidence type="ECO:0000259" key="4">
    <source>
        <dbReference type="Pfam" id="PF00291"/>
    </source>
</evidence>
<evidence type="ECO:0000313" key="5">
    <source>
        <dbReference type="EMBL" id="KZB00629.1"/>
    </source>
</evidence>
<feature type="domain" description="Tryptophan synthase beta chain-like PALP" evidence="4">
    <location>
        <begin position="23"/>
        <end position="302"/>
    </location>
</feature>
<dbReference type="InterPro" id="IPR050147">
    <property type="entry name" value="Ser/Thr_Dehydratase"/>
</dbReference>
<dbReference type="GO" id="GO:0009097">
    <property type="term" value="P:isoleucine biosynthetic process"/>
    <property type="evidence" value="ECO:0007669"/>
    <property type="project" value="TreeGrafter"/>
</dbReference>
<dbReference type="InterPro" id="IPR001926">
    <property type="entry name" value="TrpB-like_PALP"/>
</dbReference>
<evidence type="ECO:0000256" key="3">
    <source>
        <dbReference type="ARBA" id="ARBA00023239"/>
    </source>
</evidence>
<gene>
    <name evidence="5" type="ORF">A4A59_17305</name>
</gene>
<proteinExistence type="predicted"/>
<comment type="cofactor">
    <cofactor evidence="1">
        <name>pyridoxal 5'-phosphate</name>
        <dbReference type="ChEBI" id="CHEBI:597326"/>
    </cofactor>
</comment>
<keyword evidence="3" id="KW-0456">Lyase</keyword>
<keyword evidence="2" id="KW-0663">Pyridoxal phosphate</keyword>
<reference evidence="5" key="1">
    <citation type="submission" date="2016-03" db="EMBL/GenBank/DDBJ databases">
        <title>Microsymbionts genomes from the relict species Vavilovia formosa.</title>
        <authorList>
            <person name="Chirak E."/>
            <person name="Kimeklis A."/>
            <person name="Kopat V."/>
            <person name="Andronov E."/>
        </authorList>
    </citation>
    <scope>NUCLEOTIDE SEQUENCE [LARGE SCALE GENOMIC DNA]</scope>
    <source>
        <strain evidence="5">Vaf12</strain>
    </source>
</reference>
<organism evidence="5">
    <name type="scientific">Rhizobium leguminosarum</name>
    <dbReference type="NCBI Taxonomy" id="384"/>
    <lineage>
        <taxon>Bacteria</taxon>
        <taxon>Pseudomonadati</taxon>
        <taxon>Pseudomonadota</taxon>
        <taxon>Alphaproteobacteria</taxon>
        <taxon>Hyphomicrobiales</taxon>
        <taxon>Rhizobiaceae</taxon>
        <taxon>Rhizobium/Agrobacterium group</taxon>
        <taxon>Rhizobium</taxon>
    </lineage>
</organism>
<dbReference type="GO" id="GO:0003941">
    <property type="term" value="F:L-serine ammonia-lyase activity"/>
    <property type="evidence" value="ECO:0007669"/>
    <property type="project" value="TreeGrafter"/>
</dbReference>
<sequence length="325" mass="34272">MTKQTPLSAAKIDDARKKIDPIFLNTNLLRADRLALSLVAKDETENPIRSFKGRGTGYFLADLAGDRTPLVTASAGNFGQGLAYNATRHGRSLVVFASINANPLKIEAMRRFGAEVFLAGEDFDAAKEAAKIYAAERKLQFVEDGASAAIAEGAGTIAAELTEEVEDIDAVFIPLGNGALAAGIGCWFKSRLPRTRVVAVAAKGAPCMALSYNAGDVISTPEARTIADGIAVRIPVPSAVGWLQDTIDDVVLVDDDQLLDAMRFAHDTWKRLVEPAGAAGLAAILAQASALKGCRVATMLCGANLTDQQIKAWLPSAAKDDTNGC</sequence>
<dbReference type="GO" id="GO:0006565">
    <property type="term" value="P:L-serine catabolic process"/>
    <property type="evidence" value="ECO:0007669"/>
    <property type="project" value="TreeGrafter"/>
</dbReference>
<dbReference type="RefSeq" id="WP_062942007.1">
    <property type="nucleotide sequence ID" value="NZ_CP171844.1"/>
</dbReference>
<accession>A0A154IJ87</accession>
<dbReference type="Pfam" id="PF00291">
    <property type="entry name" value="PALP"/>
    <property type="match status" value="1"/>
</dbReference>
<dbReference type="InterPro" id="IPR036052">
    <property type="entry name" value="TrpB-like_PALP_sf"/>
</dbReference>
<dbReference type="EMBL" id="LVYU01000088">
    <property type="protein sequence ID" value="KZB00629.1"/>
    <property type="molecule type" value="Genomic_DNA"/>
</dbReference>